<feature type="domain" description="Glucose/Sorbosone dehydrogenase" evidence="1">
    <location>
        <begin position="17"/>
        <end position="296"/>
    </location>
</feature>
<feature type="non-terminal residue" evidence="2">
    <location>
        <position position="1"/>
    </location>
</feature>
<evidence type="ECO:0000313" key="2">
    <source>
        <dbReference type="EMBL" id="KKK52456.1"/>
    </source>
</evidence>
<dbReference type="InterPro" id="IPR011042">
    <property type="entry name" value="6-blade_b-propeller_TolB-like"/>
</dbReference>
<organism evidence="2">
    <name type="scientific">marine sediment metagenome</name>
    <dbReference type="NCBI Taxonomy" id="412755"/>
    <lineage>
        <taxon>unclassified sequences</taxon>
        <taxon>metagenomes</taxon>
        <taxon>ecological metagenomes</taxon>
    </lineage>
</organism>
<reference evidence="2" key="1">
    <citation type="journal article" date="2015" name="Nature">
        <title>Complex archaea that bridge the gap between prokaryotes and eukaryotes.</title>
        <authorList>
            <person name="Spang A."/>
            <person name="Saw J.H."/>
            <person name="Jorgensen S.L."/>
            <person name="Zaremba-Niedzwiedzka K."/>
            <person name="Martijn J."/>
            <person name="Lind A.E."/>
            <person name="van Eijk R."/>
            <person name="Schleper C."/>
            <person name="Guy L."/>
            <person name="Ettema T.J."/>
        </authorList>
    </citation>
    <scope>NUCLEOTIDE SEQUENCE</scope>
</reference>
<feature type="non-terminal residue" evidence="2">
    <location>
        <position position="345"/>
    </location>
</feature>
<evidence type="ECO:0000259" key="1">
    <source>
        <dbReference type="Pfam" id="PF07995"/>
    </source>
</evidence>
<dbReference type="EMBL" id="LAZR01067008">
    <property type="protein sequence ID" value="KKK52456.1"/>
    <property type="molecule type" value="Genomic_DNA"/>
</dbReference>
<dbReference type="AlphaFoldDB" id="A0A0F8YWS9"/>
<sequence length="345" mass="40058">QQFDHVSILSKFKWNATESKWNESVILKIEQPQMNHNGGTIRFGPPTEDSRNKIGYLYYAIGDGGGANDEHGELLDKKDPNSYLGNAQNLNTFLGKLLRIDVNVPFKEKYKIPDENPYSYCNPKHKNTLLGEIYAYGLRNSWNFSFDKLFDKSSRLFLPDVGQNEFEEINLIEDTSIKRNWPLNFGWRALEGNKTFNQKVLDYIQPDRITHPIIVYDRRDHLISAVIGGYFYRGKNIPSLQNKYIFGDYNGQVFYAQETSYKKWEMNLLLETNRFTRLHSFAMDSFGELYLLMSNTELNTWSIQRLFSSELLSEDINAILKSTKTEAESGHAYSKMRVDQKGVKT</sequence>
<dbReference type="InterPro" id="IPR012938">
    <property type="entry name" value="Glc/Sorbosone_DH"/>
</dbReference>
<accession>A0A0F8YWS9</accession>
<dbReference type="Pfam" id="PF07995">
    <property type="entry name" value="GSDH"/>
    <property type="match status" value="1"/>
</dbReference>
<comment type="caution">
    <text evidence="2">The sequence shown here is derived from an EMBL/GenBank/DDBJ whole genome shotgun (WGS) entry which is preliminary data.</text>
</comment>
<dbReference type="PANTHER" id="PTHR19328:SF75">
    <property type="entry name" value="ALDOSE SUGAR DEHYDROGENASE YLII"/>
    <property type="match status" value="1"/>
</dbReference>
<dbReference type="Gene3D" id="2.120.10.30">
    <property type="entry name" value="TolB, C-terminal domain"/>
    <property type="match status" value="1"/>
</dbReference>
<protein>
    <recommendedName>
        <fullName evidence="1">Glucose/Sorbosone dehydrogenase domain-containing protein</fullName>
    </recommendedName>
</protein>
<name>A0A0F8YWS9_9ZZZZ</name>
<dbReference type="PANTHER" id="PTHR19328">
    <property type="entry name" value="HEDGEHOG-INTERACTING PROTEIN"/>
    <property type="match status" value="1"/>
</dbReference>
<gene>
    <name evidence="2" type="ORF">LCGC14_3104740</name>
</gene>
<proteinExistence type="predicted"/>